<reference evidence="2 3" key="2">
    <citation type="submission" date="2016-10" db="EMBL/GenBank/DDBJ databases">
        <authorList>
            <person name="de Groot N.N."/>
        </authorList>
    </citation>
    <scope>NUCLEOTIDE SEQUENCE [LARGE SCALE GENOMIC DNA]</scope>
    <source>
        <strain evidence="2 3">BS2772</strain>
    </source>
</reference>
<sequence length="120" mass="12713">MKIEGAIPRGQATAMAVSETHWVSPPPIVPSPCDDQFAAPDVAPRRPALLRATLSSLRYQALQNAPTARANTTLPGPNSTDSQLAGELQKNFGELHAFVKDGRLTQSSLRQIAAQALGGE</sequence>
<dbReference type="Proteomes" id="UP000182470">
    <property type="component" value="Chromosome I"/>
</dbReference>
<proteinExistence type="predicted"/>
<dbReference type="Proteomes" id="UP000748067">
    <property type="component" value="Unassembled WGS sequence"/>
</dbReference>
<accession>A0A1H0C6Q8</accession>
<name>A0A1H0C6Q8_9PSED</name>
<keyword evidence="4" id="KW-1185">Reference proteome</keyword>
<evidence type="ECO:0000313" key="4">
    <source>
        <dbReference type="Proteomes" id="UP000748067"/>
    </source>
</evidence>
<gene>
    <name evidence="1" type="ORF">PSAN_50230</name>
    <name evidence="2" type="ORF">SAMN04490179_4684</name>
</gene>
<dbReference type="EMBL" id="LT629704">
    <property type="protein sequence ID" value="SDN53516.1"/>
    <property type="molecule type" value="Genomic_DNA"/>
</dbReference>
<organism evidence="2 3">
    <name type="scientific">Pseudomonas antarctica</name>
    <dbReference type="NCBI Taxonomy" id="219572"/>
    <lineage>
        <taxon>Bacteria</taxon>
        <taxon>Pseudomonadati</taxon>
        <taxon>Pseudomonadota</taxon>
        <taxon>Gammaproteobacteria</taxon>
        <taxon>Pseudomonadales</taxon>
        <taxon>Pseudomonadaceae</taxon>
        <taxon>Pseudomonas</taxon>
    </lineage>
</organism>
<dbReference type="EMBL" id="JXDI01000003">
    <property type="protein sequence ID" value="KAF2406845.1"/>
    <property type="molecule type" value="Genomic_DNA"/>
</dbReference>
<reference evidence="1 4" key="1">
    <citation type="submission" date="2015-01" db="EMBL/GenBank/DDBJ databases">
        <title>Genome Sequence of Pseudomonas antarctica CMS 35.</title>
        <authorList>
            <person name="Voget S."/>
            <person name="Chow J."/>
            <person name="Daniel R."/>
            <person name="Streit W."/>
        </authorList>
    </citation>
    <scope>NUCLEOTIDE SEQUENCE [LARGE SCALE GENOMIC DNA]</scope>
    <source>
        <strain evidence="1 4">CMS 35</strain>
    </source>
</reference>
<dbReference type="AlphaFoldDB" id="A0A1H0C6Q8"/>
<evidence type="ECO:0000313" key="1">
    <source>
        <dbReference type="EMBL" id="KAF2406845.1"/>
    </source>
</evidence>
<protein>
    <submittedName>
        <fullName evidence="2">Uncharacterized protein</fullName>
    </submittedName>
</protein>
<evidence type="ECO:0000313" key="2">
    <source>
        <dbReference type="EMBL" id="SDN53516.1"/>
    </source>
</evidence>
<evidence type="ECO:0000313" key="3">
    <source>
        <dbReference type="Proteomes" id="UP000182470"/>
    </source>
</evidence>